<dbReference type="EMBL" id="UGVI01000001">
    <property type="protein sequence ID" value="SUE16231.1"/>
    <property type="molecule type" value="Genomic_DNA"/>
</dbReference>
<name>A0A379M1P8_9NOCA</name>
<evidence type="ECO:0000313" key="2">
    <source>
        <dbReference type="EMBL" id="SUE16231.1"/>
    </source>
</evidence>
<dbReference type="AlphaFoldDB" id="A0A379M1P8"/>
<organism evidence="2 3">
    <name type="scientific">Rhodococcus gordoniae</name>
    <dbReference type="NCBI Taxonomy" id="223392"/>
    <lineage>
        <taxon>Bacteria</taxon>
        <taxon>Bacillati</taxon>
        <taxon>Actinomycetota</taxon>
        <taxon>Actinomycetes</taxon>
        <taxon>Mycobacteriales</taxon>
        <taxon>Nocardiaceae</taxon>
        <taxon>Rhodococcus</taxon>
    </lineage>
</organism>
<evidence type="ECO:0000256" key="1">
    <source>
        <dbReference type="SAM" id="MobiDB-lite"/>
    </source>
</evidence>
<feature type="compositionally biased region" description="Polar residues" evidence="1">
    <location>
        <begin position="25"/>
        <end position="34"/>
    </location>
</feature>
<keyword evidence="3" id="KW-1185">Reference proteome</keyword>
<dbReference type="Proteomes" id="UP000254569">
    <property type="component" value="Unassembled WGS sequence"/>
</dbReference>
<sequence>MLSQIPTGQEPETHRRYGKVAASRTGGTTESGDSMSDVLYVPIRRRDSSGHVRLEMRTLPDGRLALPAYTSPKELVRCCGPQQPWMGVDSTGLQEIHRTTGYDVVLLDGRQPPPPPVGDDDRPFEAPLGRRETR</sequence>
<evidence type="ECO:0000313" key="3">
    <source>
        <dbReference type="Proteomes" id="UP000254569"/>
    </source>
</evidence>
<protein>
    <recommendedName>
        <fullName evidence="4">SseB protein N-terminal domain-containing protein</fullName>
    </recommendedName>
</protein>
<gene>
    <name evidence="2" type="ORF">NCTC13296_03099</name>
</gene>
<proteinExistence type="predicted"/>
<feature type="compositionally biased region" description="Basic and acidic residues" evidence="1">
    <location>
        <begin position="119"/>
        <end position="134"/>
    </location>
</feature>
<evidence type="ECO:0008006" key="4">
    <source>
        <dbReference type="Google" id="ProtNLM"/>
    </source>
</evidence>
<reference evidence="2 3" key="1">
    <citation type="submission" date="2018-06" db="EMBL/GenBank/DDBJ databases">
        <authorList>
            <consortium name="Pathogen Informatics"/>
            <person name="Doyle S."/>
        </authorList>
    </citation>
    <scope>NUCLEOTIDE SEQUENCE [LARGE SCALE GENOMIC DNA]</scope>
    <source>
        <strain evidence="2 3">NCTC13296</strain>
    </source>
</reference>
<dbReference type="NCBIfam" id="NF042914">
    <property type="entry name" value="SAV915_dom"/>
    <property type="match status" value="1"/>
</dbReference>
<feature type="region of interest" description="Disordered" evidence="1">
    <location>
        <begin position="108"/>
        <end position="134"/>
    </location>
</feature>
<accession>A0A379M1P8</accession>
<feature type="region of interest" description="Disordered" evidence="1">
    <location>
        <begin position="1"/>
        <end position="36"/>
    </location>
</feature>
<dbReference type="InterPro" id="IPR049975">
    <property type="entry name" value="SAV_915-like_dom"/>
</dbReference>